<comment type="caution">
    <text evidence="1">The sequence shown here is derived from an EMBL/GenBank/DDBJ whole genome shotgun (WGS) entry which is preliminary data.</text>
</comment>
<dbReference type="AlphaFoldDB" id="A0A932MMB6"/>
<organism evidence="1 2">
    <name type="scientific">Tectimicrobiota bacterium</name>
    <dbReference type="NCBI Taxonomy" id="2528274"/>
    <lineage>
        <taxon>Bacteria</taxon>
        <taxon>Pseudomonadati</taxon>
        <taxon>Nitrospinota/Tectimicrobiota group</taxon>
        <taxon>Candidatus Tectimicrobiota</taxon>
    </lineage>
</organism>
<proteinExistence type="predicted"/>
<name>A0A932MMB6_UNCTE</name>
<reference evidence="1" key="1">
    <citation type="submission" date="2020-07" db="EMBL/GenBank/DDBJ databases">
        <title>Huge and variable diversity of episymbiotic CPR bacteria and DPANN archaea in groundwater ecosystems.</title>
        <authorList>
            <person name="He C.Y."/>
            <person name="Keren R."/>
            <person name="Whittaker M."/>
            <person name="Farag I.F."/>
            <person name="Doudna J."/>
            <person name="Cate J.H.D."/>
            <person name="Banfield J.F."/>
        </authorList>
    </citation>
    <scope>NUCLEOTIDE SEQUENCE</scope>
    <source>
        <strain evidence="1">NC_groundwater_763_Ag_S-0.2um_68_21</strain>
    </source>
</reference>
<dbReference type="EMBL" id="JACPUR010000023">
    <property type="protein sequence ID" value="MBI3128094.1"/>
    <property type="molecule type" value="Genomic_DNA"/>
</dbReference>
<protein>
    <submittedName>
        <fullName evidence="1">Uncharacterized protein</fullName>
    </submittedName>
</protein>
<accession>A0A932MMB6</accession>
<evidence type="ECO:0000313" key="2">
    <source>
        <dbReference type="Proteomes" id="UP000782312"/>
    </source>
</evidence>
<dbReference type="Proteomes" id="UP000782312">
    <property type="component" value="Unassembled WGS sequence"/>
</dbReference>
<evidence type="ECO:0000313" key="1">
    <source>
        <dbReference type="EMBL" id="MBI3128094.1"/>
    </source>
</evidence>
<sequence length="89" mass="10368">MTFQTQAGNFRFDASLEDMKLVYRVLHRHLSDNLELMDCAFLDELQIALQRKAQEEGVDIGHHTAWDLWLGNETPVPCEERVKGRRRLG</sequence>
<gene>
    <name evidence="1" type="ORF">HYZ11_10860</name>
</gene>